<comment type="caution">
    <text evidence="2">The sequence shown here is derived from an EMBL/GenBank/DDBJ whole genome shotgun (WGS) entry which is preliminary data.</text>
</comment>
<evidence type="ECO:0008006" key="4">
    <source>
        <dbReference type="Google" id="ProtNLM"/>
    </source>
</evidence>
<proteinExistence type="predicted"/>
<gene>
    <name evidence="2" type="ORF">PCOR1329_LOCUS17353</name>
</gene>
<organism evidence="2 3">
    <name type="scientific">Prorocentrum cordatum</name>
    <dbReference type="NCBI Taxonomy" id="2364126"/>
    <lineage>
        <taxon>Eukaryota</taxon>
        <taxon>Sar</taxon>
        <taxon>Alveolata</taxon>
        <taxon>Dinophyceae</taxon>
        <taxon>Prorocentrales</taxon>
        <taxon>Prorocentraceae</taxon>
        <taxon>Prorocentrum</taxon>
    </lineage>
</organism>
<dbReference type="EMBL" id="CAUYUJ010005375">
    <property type="protein sequence ID" value="CAK0813416.1"/>
    <property type="molecule type" value="Genomic_DNA"/>
</dbReference>
<protein>
    <recommendedName>
        <fullName evidence="4">N-acetyltransferase domain-containing protein</fullName>
    </recommendedName>
</protein>
<sequence>MILHASRLTEVVPDWNCQGLGATLLERMASMFVAAPLRGEGGGCEKRKGEDSDRAVRMMRADIESDAPRAVSSCDQSASGGAASWRCAGHPGRQQHLAELRAA</sequence>
<evidence type="ECO:0000256" key="1">
    <source>
        <dbReference type="SAM" id="MobiDB-lite"/>
    </source>
</evidence>
<evidence type="ECO:0000313" key="2">
    <source>
        <dbReference type="EMBL" id="CAK0813416.1"/>
    </source>
</evidence>
<feature type="region of interest" description="Disordered" evidence="1">
    <location>
        <begin position="67"/>
        <end position="88"/>
    </location>
</feature>
<name>A0ABN9R3R1_9DINO</name>
<accession>A0ABN9R3R1</accession>
<keyword evidence="3" id="KW-1185">Reference proteome</keyword>
<dbReference type="Proteomes" id="UP001189429">
    <property type="component" value="Unassembled WGS sequence"/>
</dbReference>
<reference evidence="2" key="1">
    <citation type="submission" date="2023-10" db="EMBL/GenBank/DDBJ databases">
        <authorList>
            <person name="Chen Y."/>
            <person name="Shah S."/>
            <person name="Dougan E. K."/>
            <person name="Thang M."/>
            <person name="Chan C."/>
        </authorList>
    </citation>
    <scope>NUCLEOTIDE SEQUENCE [LARGE SCALE GENOMIC DNA]</scope>
</reference>
<evidence type="ECO:0000313" key="3">
    <source>
        <dbReference type="Proteomes" id="UP001189429"/>
    </source>
</evidence>